<evidence type="ECO:0000313" key="3">
    <source>
        <dbReference type="EMBL" id="PIZ87027.1"/>
    </source>
</evidence>
<feature type="transmembrane region" description="Helical" evidence="1">
    <location>
        <begin position="12"/>
        <end position="35"/>
    </location>
</feature>
<feature type="domain" description="DUF8128" evidence="2">
    <location>
        <begin position="119"/>
        <end position="269"/>
    </location>
</feature>
<accession>A0A2J0MH30</accession>
<dbReference type="AlphaFoldDB" id="A0A2J0MH30"/>
<name>A0A2J0MH30_9BACT</name>
<organism evidence="3 4">
    <name type="scientific">Candidatus Nomurabacteria bacterium CG_4_10_14_0_2_um_filter_30_12</name>
    <dbReference type="NCBI Taxonomy" id="1974727"/>
    <lineage>
        <taxon>Bacteria</taxon>
        <taxon>Candidatus Nomuraibacteriota</taxon>
    </lineage>
</organism>
<dbReference type="Pfam" id="PF26449">
    <property type="entry name" value="DUF8128"/>
    <property type="match status" value="1"/>
</dbReference>
<proteinExistence type="predicted"/>
<comment type="caution">
    <text evidence="3">The sequence shown here is derived from an EMBL/GenBank/DDBJ whole genome shotgun (WGS) entry which is preliminary data.</text>
</comment>
<evidence type="ECO:0000259" key="2">
    <source>
        <dbReference type="Pfam" id="PF26449"/>
    </source>
</evidence>
<dbReference type="EMBL" id="PFOY01000034">
    <property type="protein sequence ID" value="PIZ87027.1"/>
    <property type="molecule type" value="Genomic_DNA"/>
</dbReference>
<dbReference type="InterPro" id="IPR058441">
    <property type="entry name" value="DUF8128"/>
</dbReference>
<dbReference type="Proteomes" id="UP000228547">
    <property type="component" value="Unassembled WGS sequence"/>
</dbReference>
<evidence type="ECO:0000313" key="4">
    <source>
        <dbReference type="Proteomes" id="UP000228547"/>
    </source>
</evidence>
<protein>
    <recommendedName>
        <fullName evidence="2">DUF8128 domain-containing protein</fullName>
    </recommendedName>
</protein>
<reference evidence="4" key="1">
    <citation type="submission" date="2017-09" db="EMBL/GenBank/DDBJ databases">
        <title>Depth-based differentiation of microbial function through sediment-hosted aquifers and enrichment of novel symbionts in the deep terrestrial subsurface.</title>
        <authorList>
            <person name="Probst A.J."/>
            <person name="Ladd B."/>
            <person name="Jarett J.K."/>
            <person name="Geller-Mcgrath D.E."/>
            <person name="Sieber C.M.K."/>
            <person name="Emerson J.B."/>
            <person name="Anantharaman K."/>
            <person name="Thomas B.C."/>
            <person name="Malmstrom R."/>
            <person name="Stieglmeier M."/>
            <person name="Klingl A."/>
            <person name="Woyke T."/>
            <person name="Ryan C.M."/>
            <person name="Banfield J.F."/>
        </authorList>
    </citation>
    <scope>NUCLEOTIDE SEQUENCE [LARGE SCALE GENOMIC DNA]</scope>
</reference>
<sequence>MDTILKEMKQFWLALAFLILGYFILQFDIVAFWTYKILLGILPVVITIALAFVAHQFWIHYVQANFISGIEWVLLEIVPPRDVVRSPKAMELFVTNALFHFSNKGGIETYWQGAVWFWFSLELVSLDGQVHFYIRIPSRLKSLIETQMYAQYPQAQIKVVDDYTLAVDKITPDSAWNLWGCEFRLAKPDVYPIKTYIDFGLDKDPKEEYKVDPISPVVELFGSISKGEQMWMQIVITPSKKKFRTKEKSFSLFNLIDNIQKEGMFSFYQYHDWVEEGREEILRSLKEFTSAREKPDHTFSKEVRSPDFMKSMMEGAGKKMLKVGFDTGIRICYVAKKEVFNMNNRRNIRLIFRQYAAPFINELTRINSTQADAFSSNIIAGFFPLSSKKIMHLSDRMLKEYREREFFHPPMRHKIHLPWPLSPFLFPNFFHHHINILNTEEIATLWHFPGQILKVPTLERIESKEASPPTNLPI</sequence>
<feature type="transmembrane region" description="Helical" evidence="1">
    <location>
        <begin position="41"/>
        <end position="59"/>
    </location>
</feature>
<gene>
    <name evidence="3" type="ORF">COX93_02345</name>
</gene>
<keyword evidence="1" id="KW-1133">Transmembrane helix</keyword>
<keyword evidence="1" id="KW-0812">Transmembrane</keyword>
<keyword evidence="1" id="KW-0472">Membrane</keyword>
<evidence type="ECO:0000256" key="1">
    <source>
        <dbReference type="SAM" id="Phobius"/>
    </source>
</evidence>